<name>A0A6P5YSG0_DURZI</name>
<dbReference type="RefSeq" id="XP_022743145.1">
    <property type="nucleotide sequence ID" value="XM_022887410.1"/>
</dbReference>
<accession>A0A6P5YSG0</accession>
<protein>
    <submittedName>
        <fullName evidence="3">Uncharacterized protein LOC111294187 isoform X2</fullName>
    </submittedName>
</protein>
<feature type="compositionally biased region" description="Basic residues" evidence="1">
    <location>
        <begin position="96"/>
        <end position="107"/>
    </location>
</feature>
<feature type="region of interest" description="Disordered" evidence="1">
    <location>
        <begin position="164"/>
        <end position="198"/>
    </location>
</feature>
<feature type="region of interest" description="Disordered" evidence="1">
    <location>
        <begin position="89"/>
        <end position="132"/>
    </location>
</feature>
<feature type="compositionally biased region" description="Polar residues" evidence="1">
    <location>
        <begin position="185"/>
        <end position="195"/>
    </location>
</feature>
<reference evidence="3" key="1">
    <citation type="submission" date="2025-08" db="UniProtKB">
        <authorList>
            <consortium name="RefSeq"/>
        </authorList>
    </citation>
    <scope>IDENTIFICATION</scope>
    <source>
        <tissue evidence="3">Fruit stalk</tissue>
    </source>
</reference>
<keyword evidence="2" id="KW-1185">Reference proteome</keyword>
<dbReference type="Proteomes" id="UP000515121">
    <property type="component" value="Unplaced"/>
</dbReference>
<dbReference type="AlphaFoldDB" id="A0A6P5YSG0"/>
<sequence length="220" mass="23937">MRIGKGNEKKGRMVSSPSMICARVWLGTVPFSQIREILFTFSGVLDPEELFEALNIHDGDNGLKEASALPSDSLAASRIERLDTTSMKIKPLPAPRRPKISAHRVGKTAKEAINPPQAQHATRSREPDSTSSLKLLKAFSQANPLSSAATKRASLAANHMKVNNKIRKDISGQNMSKKPCVGDSGTPSPEPTSSRFHIASRDLSGSVCVRLLQMINRQNL</sequence>
<evidence type="ECO:0000256" key="1">
    <source>
        <dbReference type="SAM" id="MobiDB-lite"/>
    </source>
</evidence>
<gene>
    <name evidence="3" type="primary">LOC111294187</name>
</gene>
<evidence type="ECO:0000313" key="3">
    <source>
        <dbReference type="RefSeq" id="XP_022743145.1"/>
    </source>
</evidence>
<evidence type="ECO:0000313" key="2">
    <source>
        <dbReference type="Proteomes" id="UP000515121"/>
    </source>
</evidence>
<dbReference type="GO" id="GO:0008017">
    <property type="term" value="F:microtubule binding"/>
    <property type="evidence" value="ECO:0007669"/>
    <property type="project" value="InterPro"/>
</dbReference>
<dbReference type="GeneID" id="111294187"/>
<dbReference type="InterPro" id="IPR045882">
    <property type="entry name" value="GPT1/2"/>
</dbReference>
<dbReference type="PANTHER" id="PTHR33737:SF16">
    <property type="entry name" value="DUF3741 DOMAIN-CONTAINING PROTEIN"/>
    <property type="match status" value="1"/>
</dbReference>
<proteinExistence type="predicted"/>
<organism evidence="2 3">
    <name type="scientific">Durio zibethinus</name>
    <name type="common">Durian</name>
    <dbReference type="NCBI Taxonomy" id="66656"/>
    <lineage>
        <taxon>Eukaryota</taxon>
        <taxon>Viridiplantae</taxon>
        <taxon>Streptophyta</taxon>
        <taxon>Embryophyta</taxon>
        <taxon>Tracheophyta</taxon>
        <taxon>Spermatophyta</taxon>
        <taxon>Magnoliopsida</taxon>
        <taxon>eudicotyledons</taxon>
        <taxon>Gunneridae</taxon>
        <taxon>Pentapetalae</taxon>
        <taxon>rosids</taxon>
        <taxon>malvids</taxon>
        <taxon>Malvales</taxon>
        <taxon>Malvaceae</taxon>
        <taxon>Helicteroideae</taxon>
        <taxon>Durio</taxon>
    </lineage>
</organism>
<dbReference type="PANTHER" id="PTHR33737">
    <property type="entry name" value="OS05G0121800 PROTEIN"/>
    <property type="match status" value="1"/>
</dbReference>